<accession>A0ABY6HSM0</accession>
<gene>
    <name evidence="1" type="ORF">NEF87_002701</name>
</gene>
<evidence type="ECO:0000313" key="2">
    <source>
        <dbReference type="Proteomes" id="UP001208689"/>
    </source>
</evidence>
<dbReference type="SUPFAM" id="SSF103196">
    <property type="entry name" value="Roadblock/LC7 domain"/>
    <property type="match status" value="1"/>
</dbReference>
<protein>
    <submittedName>
        <fullName evidence="1">Uncharacterized protein</fullName>
    </submittedName>
</protein>
<dbReference type="Proteomes" id="UP001208689">
    <property type="component" value="Chromosome"/>
</dbReference>
<dbReference type="Gene3D" id="3.30.450.30">
    <property type="entry name" value="Dynein light chain 2a, cytoplasmic"/>
    <property type="match status" value="1"/>
</dbReference>
<name>A0ABY6HSM0_9ARCH</name>
<reference evidence="1" key="1">
    <citation type="submission" date="2022-09" db="EMBL/GenBank/DDBJ databases">
        <title>Actin cytoskeleton and complex cell architecture in an #Asgard archaeon.</title>
        <authorList>
            <person name="Ponce Toledo R.I."/>
            <person name="Schleper C."/>
            <person name="Rodrigues Oliveira T."/>
            <person name="Wollweber F."/>
            <person name="Xu J."/>
            <person name="Rittmann S."/>
            <person name="Klingl A."/>
            <person name="Pilhofer M."/>
        </authorList>
    </citation>
    <scope>NUCLEOTIDE SEQUENCE</scope>
    <source>
        <strain evidence="1">B-35</strain>
    </source>
</reference>
<sequence>MNYGGETLRKIIEAQGLQGNNNEFFLAITTQQMINLGSIFLKTRNNIIDIKKSLILSGESFIPPLRHFSEKKINDMFDSIDVKENLSYNDSIAYFSFNISKELNQNLTNVLKEFSNHTLDLIDAFITYEGGFVIAEKINPNIMELMDIDAKATMSYSLFSTADKCAWLLKKMHIESILLECKECFQFINKVGNGIFSTTIAKGRQKLGLLRLIIPRYCKKIVGILQNINLESNSAKIPSFQDLFSELII</sequence>
<keyword evidence="2" id="KW-1185">Reference proteome</keyword>
<organism evidence="1 2">
    <name type="scientific">Candidatus Lokiarchaeum ossiferum</name>
    <dbReference type="NCBI Taxonomy" id="2951803"/>
    <lineage>
        <taxon>Archaea</taxon>
        <taxon>Promethearchaeati</taxon>
        <taxon>Promethearchaeota</taxon>
        <taxon>Promethearchaeia</taxon>
        <taxon>Promethearchaeales</taxon>
        <taxon>Promethearchaeaceae</taxon>
        <taxon>Candidatus Lokiarchaeum</taxon>
    </lineage>
</organism>
<proteinExistence type="predicted"/>
<dbReference type="EMBL" id="CP104013">
    <property type="protein sequence ID" value="UYP46416.1"/>
    <property type="molecule type" value="Genomic_DNA"/>
</dbReference>
<evidence type="ECO:0000313" key="1">
    <source>
        <dbReference type="EMBL" id="UYP46416.1"/>
    </source>
</evidence>